<feature type="transmembrane region" description="Helical" evidence="1">
    <location>
        <begin position="87"/>
        <end position="105"/>
    </location>
</feature>
<comment type="caution">
    <text evidence="2">The sequence shown here is derived from an EMBL/GenBank/DDBJ whole genome shotgun (WGS) entry which is preliminary data.</text>
</comment>
<feature type="transmembrane region" description="Helical" evidence="1">
    <location>
        <begin position="37"/>
        <end position="54"/>
    </location>
</feature>
<protein>
    <submittedName>
        <fullName evidence="2">Uncharacterized protein</fullName>
    </submittedName>
</protein>
<dbReference type="EMBL" id="JAQZAO010000010">
    <property type="protein sequence ID" value="MDD7967951.1"/>
    <property type="molecule type" value="Genomic_DNA"/>
</dbReference>
<keyword evidence="1" id="KW-0472">Membrane</keyword>
<sequence>MRPRDVAAGLLVLAAVVVWLLGSTTVLAPFDGVRGTALLVTALGVAAAGVGGAWGGPIAPAAMRAPAALGLLTGIVAVVTMVSGSPAALFALVLLTVVLWLLATLRHLTGPR</sequence>
<keyword evidence="1" id="KW-0812">Transmembrane</keyword>
<keyword evidence="3" id="KW-1185">Reference proteome</keyword>
<dbReference type="Proteomes" id="UP001300763">
    <property type="component" value="Unassembled WGS sequence"/>
</dbReference>
<evidence type="ECO:0000313" key="3">
    <source>
        <dbReference type="Proteomes" id="UP001300763"/>
    </source>
</evidence>
<dbReference type="RefSeq" id="WP_274202484.1">
    <property type="nucleotide sequence ID" value="NZ_JAQZAO010000010.1"/>
</dbReference>
<keyword evidence="1" id="KW-1133">Transmembrane helix</keyword>
<proteinExistence type="predicted"/>
<name>A0ABT5T0N6_9PSEU</name>
<evidence type="ECO:0000256" key="1">
    <source>
        <dbReference type="SAM" id="Phobius"/>
    </source>
</evidence>
<accession>A0ABT5T0N6</accession>
<gene>
    <name evidence="2" type="ORF">PGB27_21625</name>
</gene>
<evidence type="ECO:0000313" key="2">
    <source>
        <dbReference type="EMBL" id="MDD7967951.1"/>
    </source>
</evidence>
<feature type="transmembrane region" description="Helical" evidence="1">
    <location>
        <begin position="61"/>
        <end position="81"/>
    </location>
</feature>
<organism evidence="2 3">
    <name type="scientific">Actinomycetospora lemnae</name>
    <dbReference type="NCBI Taxonomy" id="3019891"/>
    <lineage>
        <taxon>Bacteria</taxon>
        <taxon>Bacillati</taxon>
        <taxon>Actinomycetota</taxon>
        <taxon>Actinomycetes</taxon>
        <taxon>Pseudonocardiales</taxon>
        <taxon>Pseudonocardiaceae</taxon>
        <taxon>Actinomycetospora</taxon>
    </lineage>
</organism>
<reference evidence="2 3" key="1">
    <citation type="submission" date="2023-02" db="EMBL/GenBank/DDBJ databases">
        <title>Genome sequencing required for Actinomycetospora new species description.</title>
        <authorList>
            <person name="Saimee Y."/>
            <person name="Duangmal K."/>
        </authorList>
    </citation>
    <scope>NUCLEOTIDE SEQUENCE [LARGE SCALE GENOMIC DNA]</scope>
    <source>
        <strain evidence="2 3">DW7H6</strain>
    </source>
</reference>